<dbReference type="Proteomes" id="UP000193633">
    <property type="component" value="Unassembled WGS sequence"/>
</dbReference>
<evidence type="ECO:0000313" key="2">
    <source>
        <dbReference type="Proteomes" id="UP000193633"/>
    </source>
</evidence>
<proteinExistence type="predicted"/>
<accession>A0A1X1G3B6</accession>
<dbReference type="EMBL" id="NCUD01000039">
    <property type="protein sequence ID" value="ORO41388.1"/>
    <property type="molecule type" value="Genomic_DNA"/>
</dbReference>
<comment type="caution">
    <text evidence="1">The sequence shown here is derived from an EMBL/GenBank/DDBJ whole genome shotgun (WGS) entry which is preliminary data.</text>
</comment>
<gene>
    <name evidence="1" type="ORF">B7728_01910</name>
</gene>
<name>A0A1X1G3B6_STROR</name>
<dbReference type="AlphaFoldDB" id="A0A1X1G3B6"/>
<evidence type="ECO:0000313" key="1">
    <source>
        <dbReference type="EMBL" id="ORO41388.1"/>
    </source>
</evidence>
<protein>
    <submittedName>
        <fullName evidence="1">Uncharacterized protein</fullName>
    </submittedName>
</protein>
<reference evidence="1 2" key="1">
    <citation type="journal article" date="2016" name="Eur. J. Clin. Microbiol. Infect. Dis.">
        <title>Whole genome sequencing as a tool for phylogenetic analysis of clinical strains of Mitis group streptococci.</title>
        <authorList>
            <person name="Rasmussen L.H."/>
            <person name="Dargis R."/>
            <person name="Hojholt K."/>
            <person name="Christensen J.J."/>
            <person name="Skovgaard O."/>
            <person name="Justesen U.S."/>
            <person name="Rosenvinge F.S."/>
            <person name="Moser C."/>
            <person name="Lukjancenko O."/>
            <person name="Rasmussen S."/>
            <person name="Nielsen X.C."/>
        </authorList>
    </citation>
    <scope>NUCLEOTIDE SEQUENCE [LARGE SCALE GENOMIC DNA]</scope>
    <source>
        <strain evidence="1 2">OD_339823_10</strain>
    </source>
</reference>
<dbReference type="RefSeq" id="WP_084851287.1">
    <property type="nucleotide sequence ID" value="NZ_NCUD01000039.1"/>
</dbReference>
<organism evidence="1 2">
    <name type="scientific">Streptococcus oralis subsp. tigurinus</name>
    <dbReference type="NCBI Taxonomy" id="1077464"/>
    <lineage>
        <taxon>Bacteria</taxon>
        <taxon>Bacillati</taxon>
        <taxon>Bacillota</taxon>
        <taxon>Bacilli</taxon>
        <taxon>Lactobacillales</taxon>
        <taxon>Streptococcaceae</taxon>
        <taxon>Streptococcus</taxon>
    </lineage>
</organism>
<sequence length="95" mass="10928">MIYKRYHTALVFILVLQHLLKDTKLEEKAFNLYADILELEQVPKHQIKSANLYAKRIVQAYDGGEILPPSPFTQSQRLKQIISRGISKVIAYLTG</sequence>